<dbReference type="GO" id="GO:0008320">
    <property type="term" value="F:protein transmembrane transporter activity"/>
    <property type="evidence" value="ECO:0007669"/>
    <property type="project" value="TreeGrafter"/>
</dbReference>
<accession>M1VKP0</accession>
<evidence type="ECO:0000313" key="5">
    <source>
        <dbReference type="Proteomes" id="UP000007014"/>
    </source>
</evidence>
<protein>
    <submittedName>
        <fullName evidence="4">Similar to endoplasmic reticulum translocon component SEC63</fullName>
    </submittedName>
</protein>
<proteinExistence type="predicted"/>
<keyword evidence="2" id="KW-0472">Membrane</keyword>
<dbReference type="Proteomes" id="UP000007014">
    <property type="component" value="Chromosome 17"/>
</dbReference>
<dbReference type="HOGENOM" id="CLU_331613_0_0_1"/>
<feature type="transmembrane region" description="Helical" evidence="2">
    <location>
        <begin position="93"/>
        <end position="114"/>
    </location>
</feature>
<dbReference type="GO" id="GO:0031207">
    <property type="term" value="C:Sec62/Sec63 complex"/>
    <property type="evidence" value="ECO:0007669"/>
    <property type="project" value="TreeGrafter"/>
</dbReference>
<dbReference type="eggNOG" id="KOG0721">
    <property type="taxonomic scope" value="Eukaryota"/>
</dbReference>
<dbReference type="KEGG" id="cme:CYME_CMQ208C"/>
<dbReference type="GO" id="GO:0003723">
    <property type="term" value="F:RNA binding"/>
    <property type="evidence" value="ECO:0007669"/>
    <property type="project" value="TreeGrafter"/>
</dbReference>
<dbReference type="PANTHER" id="PTHR24075:SF0">
    <property type="entry name" value="TRANSLOCATION PROTEIN SEC63 HOMOLOG"/>
    <property type="match status" value="1"/>
</dbReference>
<dbReference type="RefSeq" id="XP_005538139.1">
    <property type="nucleotide sequence ID" value="XM_005538082.1"/>
</dbReference>
<keyword evidence="2" id="KW-0812">Transmembrane</keyword>
<dbReference type="InterPro" id="IPR035892">
    <property type="entry name" value="C2_domain_sf"/>
</dbReference>
<dbReference type="Gramene" id="CMQ208CT">
    <property type="protein sequence ID" value="CMQ208CT"/>
    <property type="gene ID" value="CMQ208C"/>
</dbReference>
<dbReference type="GeneID" id="16996294"/>
<dbReference type="InterPro" id="IPR036869">
    <property type="entry name" value="J_dom_sf"/>
</dbReference>
<evidence type="ECO:0000256" key="2">
    <source>
        <dbReference type="SAM" id="Phobius"/>
    </source>
</evidence>
<evidence type="ECO:0000259" key="3">
    <source>
        <dbReference type="PROSITE" id="PS50076"/>
    </source>
</evidence>
<keyword evidence="5" id="KW-1185">Reference proteome</keyword>
<evidence type="ECO:0000313" key="4">
    <source>
        <dbReference type="EMBL" id="BAM82103.1"/>
    </source>
</evidence>
<sequence length="864" mass="96909">MAFGTDDTYGSTTHGKYRPKSDMRYDGAAAQVFFTCLLGLLCVSVTWGRWRHLIHQRKVSAEHERALCPCRACRSRRHAKIAQKRRSERLKRLVVNGVLLGLWLLFLFAVVFLYRSVSASLANETPFDPYEVLGVSRNADREQIVRAYRKRSLELHPDKNLQNPNYQPEAFVRLNKAYRVLTDPVALENYQKYGNPDGYQGTRYGIALPSWLVDRGTPVLLGYALVLLAGLPLGVGMWWRRRAHLLSESVSQETYALFAEFLGQPTAIKFRNLPEVYGAALEFATRTPFEAECGDREAISLLCQALETGGRFDHREQRLFNRGLPHFTMNNVLLHAHLARIELDRFPVDMTRMKQNVEVLLAHVDSMIPAMVDVAGATPRPEVMRRYQRVFSTGGYIDRVLRIIQLEQSLCQAMLPSESELLQLPWFGLSEVKVCATSRRFGADGIRTIAELRERVWEPDVLAMLASQGPSALFPIEAPATAAKRCIRRSDLQETRGRHGAATEASTAPCGLESRLDTGAERLLRCNWDGTRLRSLLRMFSDAQLDDIHLFLIRYPRKVQLQVVEPYVVDQDRAGEADLVRDPRVHAGDITTLEVHILIERLGWQEMPNRTTYYPCCSRLPFDKNEHWWMIVGDRKMNSIVAVRRLHARQAVQQQPGSRQAAASAGEATDARDMTCTPSPPTSASSRTSTQTDASDTATSGSNNIGDRDGASPVAASGAREYAQPTDKCDLAPYIRREALSYSVQFMAPPQVGTCKLVVHALPDCYFGLNRHVQLDVDIHEHKPPEPEMHYFDPSDLSEDDDDRPTGQARSLTAEHTRAVPASNGEQGVSSERTSTQQVPNDTESAEDTDSSADDAFDIDGEAD</sequence>
<dbReference type="PROSITE" id="PS50076">
    <property type="entry name" value="DNAJ_2"/>
    <property type="match status" value="1"/>
</dbReference>
<dbReference type="SUPFAM" id="SSF158702">
    <property type="entry name" value="Sec63 N-terminal domain-like"/>
    <property type="match status" value="1"/>
</dbReference>
<reference evidence="4 5" key="1">
    <citation type="journal article" date="2004" name="Nature">
        <title>Genome sequence of the ultrasmall unicellular red alga Cyanidioschyzon merolae 10D.</title>
        <authorList>
            <person name="Matsuzaki M."/>
            <person name="Misumi O."/>
            <person name="Shin-i T."/>
            <person name="Maruyama S."/>
            <person name="Takahara M."/>
            <person name="Miyagishima S."/>
            <person name="Mori T."/>
            <person name="Nishida K."/>
            <person name="Yagisawa F."/>
            <person name="Nishida K."/>
            <person name="Yoshida Y."/>
            <person name="Nishimura Y."/>
            <person name="Nakao S."/>
            <person name="Kobayashi T."/>
            <person name="Momoyama Y."/>
            <person name="Higashiyama T."/>
            <person name="Minoda A."/>
            <person name="Sano M."/>
            <person name="Nomoto H."/>
            <person name="Oishi K."/>
            <person name="Hayashi H."/>
            <person name="Ohta F."/>
            <person name="Nishizaka S."/>
            <person name="Haga S."/>
            <person name="Miura S."/>
            <person name="Morishita T."/>
            <person name="Kabeya Y."/>
            <person name="Terasawa K."/>
            <person name="Suzuki Y."/>
            <person name="Ishii Y."/>
            <person name="Asakawa S."/>
            <person name="Takano H."/>
            <person name="Ohta N."/>
            <person name="Kuroiwa H."/>
            <person name="Tanaka K."/>
            <person name="Shimizu N."/>
            <person name="Sugano S."/>
            <person name="Sato N."/>
            <person name="Nozaki H."/>
            <person name="Ogasawara N."/>
            <person name="Kohara Y."/>
            <person name="Kuroiwa T."/>
        </authorList>
    </citation>
    <scope>NUCLEOTIDE SEQUENCE [LARGE SCALE GENOMIC DNA]</scope>
    <source>
        <strain evidence="4 5">10D</strain>
    </source>
</reference>
<organism evidence="4 5">
    <name type="scientific">Cyanidioschyzon merolae (strain NIES-3377 / 10D)</name>
    <name type="common">Unicellular red alga</name>
    <dbReference type="NCBI Taxonomy" id="280699"/>
    <lineage>
        <taxon>Eukaryota</taxon>
        <taxon>Rhodophyta</taxon>
        <taxon>Bangiophyceae</taxon>
        <taxon>Cyanidiales</taxon>
        <taxon>Cyanidiaceae</taxon>
        <taxon>Cyanidioschyzon</taxon>
    </lineage>
</organism>
<gene>
    <name evidence="4" type="ORF">CYME_CMQ208C</name>
</gene>
<feature type="compositionally biased region" description="Polar residues" evidence="1">
    <location>
        <begin position="824"/>
        <end position="841"/>
    </location>
</feature>
<dbReference type="InterPro" id="IPR001623">
    <property type="entry name" value="DnaJ_domain"/>
</dbReference>
<dbReference type="Gene3D" id="1.10.287.110">
    <property type="entry name" value="DnaJ domain"/>
    <property type="match status" value="1"/>
</dbReference>
<feature type="compositionally biased region" description="Low complexity" evidence="1">
    <location>
        <begin position="682"/>
        <end position="702"/>
    </location>
</feature>
<dbReference type="SMART" id="SM00271">
    <property type="entry name" value="DnaJ"/>
    <property type="match status" value="1"/>
</dbReference>
<feature type="domain" description="J" evidence="3">
    <location>
        <begin position="128"/>
        <end position="194"/>
    </location>
</feature>
<dbReference type="OrthoDB" id="3131at2759"/>
<dbReference type="Gene3D" id="2.60.40.150">
    <property type="entry name" value="C2 domain"/>
    <property type="match status" value="1"/>
</dbReference>
<dbReference type="InterPro" id="IPR014756">
    <property type="entry name" value="Ig_E-set"/>
</dbReference>
<keyword evidence="2" id="KW-1133">Transmembrane helix</keyword>
<dbReference type="GO" id="GO:0006620">
    <property type="term" value="P:post-translational protein targeting to endoplasmic reticulum membrane"/>
    <property type="evidence" value="ECO:0007669"/>
    <property type="project" value="TreeGrafter"/>
</dbReference>
<feature type="region of interest" description="Disordered" evidence="1">
    <location>
        <begin position="782"/>
        <end position="864"/>
    </location>
</feature>
<evidence type="ECO:0000256" key="1">
    <source>
        <dbReference type="SAM" id="MobiDB-lite"/>
    </source>
</evidence>
<feature type="compositionally biased region" description="Acidic residues" evidence="1">
    <location>
        <begin position="844"/>
        <end position="864"/>
    </location>
</feature>
<dbReference type="EMBL" id="AP006499">
    <property type="protein sequence ID" value="BAM82103.1"/>
    <property type="molecule type" value="Genomic_DNA"/>
</dbReference>
<dbReference type="Pfam" id="PF00226">
    <property type="entry name" value="DnaJ"/>
    <property type="match status" value="1"/>
</dbReference>
<reference evidence="4 5" key="2">
    <citation type="journal article" date="2007" name="BMC Biol.">
        <title>A 100%-complete sequence reveals unusually simple genomic features in the hot-spring red alga Cyanidioschyzon merolae.</title>
        <authorList>
            <person name="Nozaki H."/>
            <person name="Takano H."/>
            <person name="Misumi O."/>
            <person name="Terasawa K."/>
            <person name="Matsuzaki M."/>
            <person name="Maruyama S."/>
            <person name="Nishida K."/>
            <person name="Yagisawa F."/>
            <person name="Yoshida Y."/>
            <person name="Fujiwara T."/>
            <person name="Takio S."/>
            <person name="Tamura K."/>
            <person name="Chung S.J."/>
            <person name="Nakamura S."/>
            <person name="Kuroiwa H."/>
            <person name="Tanaka K."/>
            <person name="Sato N."/>
            <person name="Kuroiwa T."/>
        </authorList>
    </citation>
    <scope>NUCLEOTIDE SEQUENCE [LARGE SCALE GENOMIC DNA]</scope>
    <source>
        <strain evidence="4 5">10D</strain>
    </source>
</reference>
<dbReference type="OMA" id="KSINCQC"/>
<feature type="compositionally biased region" description="Basic and acidic residues" evidence="1">
    <location>
        <begin position="782"/>
        <end position="793"/>
    </location>
</feature>
<dbReference type="AlphaFoldDB" id="M1VKP0"/>
<dbReference type="SUPFAM" id="SSF46565">
    <property type="entry name" value="Chaperone J-domain"/>
    <property type="match status" value="1"/>
</dbReference>
<name>M1VKP0_CYAM1</name>
<feature type="transmembrane region" description="Helical" evidence="2">
    <location>
        <begin position="28"/>
        <end position="48"/>
    </location>
</feature>
<dbReference type="STRING" id="280699.M1VKP0"/>
<dbReference type="GO" id="GO:0006614">
    <property type="term" value="P:SRP-dependent cotranslational protein targeting to membrane"/>
    <property type="evidence" value="ECO:0007669"/>
    <property type="project" value="TreeGrafter"/>
</dbReference>
<dbReference type="PANTHER" id="PTHR24075">
    <property type="entry name" value="SEC63 DOMAIN-CONTAINING"/>
    <property type="match status" value="1"/>
</dbReference>
<dbReference type="CDD" id="cd06257">
    <property type="entry name" value="DnaJ"/>
    <property type="match status" value="1"/>
</dbReference>
<dbReference type="PRINTS" id="PR00625">
    <property type="entry name" value="JDOMAIN"/>
</dbReference>
<dbReference type="SUPFAM" id="SSF81296">
    <property type="entry name" value="E set domains"/>
    <property type="match status" value="1"/>
</dbReference>
<feature type="region of interest" description="Disordered" evidence="1">
    <location>
        <begin position="650"/>
        <end position="725"/>
    </location>
</feature>